<evidence type="ECO:0008006" key="3">
    <source>
        <dbReference type="Google" id="ProtNLM"/>
    </source>
</evidence>
<accession>A0ABP5FVW2</accession>
<proteinExistence type="predicted"/>
<organism evidence="1 2">
    <name type="scientific">Catenulispora yoronensis</name>
    <dbReference type="NCBI Taxonomy" id="450799"/>
    <lineage>
        <taxon>Bacteria</taxon>
        <taxon>Bacillati</taxon>
        <taxon>Actinomycetota</taxon>
        <taxon>Actinomycetes</taxon>
        <taxon>Catenulisporales</taxon>
        <taxon>Catenulisporaceae</taxon>
        <taxon>Catenulispora</taxon>
    </lineage>
</organism>
<reference evidence="2" key="1">
    <citation type="journal article" date="2019" name="Int. J. Syst. Evol. Microbiol.">
        <title>The Global Catalogue of Microorganisms (GCM) 10K type strain sequencing project: providing services to taxonomists for standard genome sequencing and annotation.</title>
        <authorList>
            <consortium name="The Broad Institute Genomics Platform"/>
            <consortium name="The Broad Institute Genome Sequencing Center for Infectious Disease"/>
            <person name="Wu L."/>
            <person name="Ma J."/>
        </authorList>
    </citation>
    <scope>NUCLEOTIDE SEQUENCE [LARGE SCALE GENOMIC DNA]</scope>
    <source>
        <strain evidence="2">JCM 16014</strain>
    </source>
</reference>
<evidence type="ECO:0000313" key="1">
    <source>
        <dbReference type="EMBL" id="GAA2035278.1"/>
    </source>
</evidence>
<protein>
    <recommendedName>
        <fullName evidence="3">DUF304 domain-containing protein</fullName>
    </recommendedName>
</protein>
<comment type="caution">
    <text evidence="1">The sequence shown here is derived from an EMBL/GenBank/DDBJ whole genome shotgun (WGS) entry which is preliminary data.</text>
</comment>
<evidence type="ECO:0000313" key="2">
    <source>
        <dbReference type="Proteomes" id="UP001500751"/>
    </source>
</evidence>
<keyword evidence="2" id="KW-1185">Reference proteome</keyword>
<gene>
    <name evidence="1" type="ORF">GCM10009839_39940</name>
</gene>
<dbReference type="EMBL" id="BAAAQN010000022">
    <property type="protein sequence ID" value="GAA2035278.1"/>
    <property type="molecule type" value="Genomic_DNA"/>
</dbReference>
<name>A0ABP5FVW2_9ACTN</name>
<dbReference type="Proteomes" id="UP001500751">
    <property type="component" value="Unassembled WGS sequence"/>
</dbReference>
<sequence>MSDIINTEGFTVMAHSTRSRSWFPGRLVALTSLTGIEVIDPRQRAAIQVSKTTIHGTPAQLRHFARQIMAAAELAESGS</sequence>